<evidence type="ECO:0008006" key="4">
    <source>
        <dbReference type="Google" id="ProtNLM"/>
    </source>
</evidence>
<dbReference type="OrthoDB" id="5587672at2759"/>
<reference evidence="2" key="1">
    <citation type="submission" date="2022-07" db="EMBL/GenBank/DDBJ databases">
        <title>Phylogenomic reconstructions and comparative analyses of Kickxellomycotina fungi.</title>
        <authorList>
            <person name="Reynolds N.K."/>
            <person name="Stajich J.E."/>
            <person name="Barry K."/>
            <person name="Grigoriev I.V."/>
            <person name="Crous P."/>
            <person name="Smith M.E."/>
        </authorList>
    </citation>
    <scope>NUCLEOTIDE SEQUENCE</scope>
    <source>
        <strain evidence="2">NBRC 105414</strain>
    </source>
</reference>
<evidence type="ECO:0000313" key="2">
    <source>
        <dbReference type="EMBL" id="KAJ2781653.1"/>
    </source>
</evidence>
<dbReference type="EMBL" id="JANBUL010000097">
    <property type="protein sequence ID" value="KAJ2781653.1"/>
    <property type="molecule type" value="Genomic_DNA"/>
</dbReference>
<sequence>MDSLFSSPPRQPPGSPALRQLSRQVSRSGGSHHPAGRMRRPAYRHLSATSRAARTGEQPWQQQFREQCLDRLTRAREHSIMARRQLAQMSATTTTTTTRGDTPMQQQQQQQQQQPALSESEIHAIVRQEWARFQAEMERQCLECGMLDDAFLDEIGEDAYLDEVRDMGPSSSSSPLSSAQMRELAEWEEYENQMLEQDVIEAALREADMYLDLDDCAMSTDA</sequence>
<feature type="compositionally biased region" description="Basic residues" evidence="1">
    <location>
        <begin position="34"/>
        <end position="43"/>
    </location>
</feature>
<comment type="caution">
    <text evidence="2">The sequence shown here is derived from an EMBL/GenBank/DDBJ whole genome shotgun (WGS) entry which is preliminary data.</text>
</comment>
<evidence type="ECO:0000313" key="3">
    <source>
        <dbReference type="Proteomes" id="UP001140217"/>
    </source>
</evidence>
<feature type="compositionally biased region" description="Polar residues" evidence="1">
    <location>
        <begin position="47"/>
        <end position="63"/>
    </location>
</feature>
<feature type="region of interest" description="Disordered" evidence="1">
    <location>
        <begin position="1"/>
        <end position="63"/>
    </location>
</feature>
<protein>
    <recommendedName>
        <fullName evidence="4">RPA-interacting protein N-terminal domain-containing protein</fullName>
    </recommendedName>
</protein>
<name>A0A9W8LHA8_9FUNG</name>
<gene>
    <name evidence="2" type="ORF">H4R18_002755</name>
</gene>
<dbReference type="AlphaFoldDB" id="A0A9W8LHA8"/>
<feature type="compositionally biased region" description="Low complexity" evidence="1">
    <location>
        <begin position="105"/>
        <end position="114"/>
    </location>
</feature>
<organism evidence="2 3">
    <name type="scientific">Coemansia javaensis</name>
    <dbReference type="NCBI Taxonomy" id="2761396"/>
    <lineage>
        <taxon>Eukaryota</taxon>
        <taxon>Fungi</taxon>
        <taxon>Fungi incertae sedis</taxon>
        <taxon>Zoopagomycota</taxon>
        <taxon>Kickxellomycotina</taxon>
        <taxon>Kickxellomycetes</taxon>
        <taxon>Kickxellales</taxon>
        <taxon>Kickxellaceae</taxon>
        <taxon>Coemansia</taxon>
    </lineage>
</organism>
<proteinExistence type="predicted"/>
<dbReference type="Proteomes" id="UP001140217">
    <property type="component" value="Unassembled WGS sequence"/>
</dbReference>
<keyword evidence="3" id="KW-1185">Reference proteome</keyword>
<accession>A0A9W8LHA8</accession>
<feature type="region of interest" description="Disordered" evidence="1">
    <location>
        <begin position="84"/>
        <end position="119"/>
    </location>
</feature>
<evidence type="ECO:0000256" key="1">
    <source>
        <dbReference type="SAM" id="MobiDB-lite"/>
    </source>
</evidence>